<protein>
    <submittedName>
        <fullName evidence="1">MutS protein msh4</fullName>
    </submittedName>
</protein>
<organism evidence="1 2">
    <name type="scientific">Kickxella alabastrina</name>
    <dbReference type="NCBI Taxonomy" id="61397"/>
    <lineage>
        <taxon>Eukaryota</taxon>
        <taxon>Fungi</taxon>
        <taxon>Fungi incertae sedis</taxon>
        <taxon>Zoopagomycota</taxon>
        <taxon>Kickxellomycotina</taxon>
        <taxon>Kickxellomycetes</taxon>
        <taxon>Kickxellales</taxon>
        <taxon>Kickxellaceae</taxon>
        <taxon>Kickxella</taxon>
    </lineage>
</organism>
<dbReference type="EMBL" id="JANBPG010001381">
    <property type="protein sequence ID" value="KAJ1890223.1"/>
    <property type="molecule type" value="Genomic_DNA"/>
</dbReference>
<comment type="caution">
    <text evidence="1">The sequence shown here is derived from an EMBL/GenBank/DDBJ whole genome shotgun (WGS) entry which is preliminary data.</text>
</comment>
<reference evidence="1" key="1">
    <citation type="submission" date="2022-07" db="EMBL/GenBank/DDBJ databases">
        <title>Phylogenomic reconstructions and comparative analyses of Kickxellomycotina fungi.</title>
        <authorList>
            <person name="Reynolds N.K."/>
            <person name="Stajich J.E."/>
            <person name="Barry K."/>
            <person name="Grigoriev I.V."/>
            <person name="Crous P."/>
            <person name="Smith M.E."/>
        </authorList>
    </citation>
    <scope>NUCLEOTIDE SEQUENCE</scope>
    <source>
        <strain evidence="1">Benny 63K</strain>
    </source>
</reference>
<evidence type="ECO:0000313" key="2">
    <source>
        <dbReference type="Proteomes" id="UP001150581"/>
    </source>
</evidence>
<evidence type="ECO:0000313" key="1">
    <source>
        <dbReference type="EMBL" id="KAJ1890223.1"/>
    </source>
</evidence>
<gene>
    <name evidence="1" type="primary">MSH4_2</name>
    <name evidence="1" type="ORF">LPJ66_007605</name>
</gene>
<dbReference type="Proteomes" id="UP001150581">
    <property type="component" value="Unassembled WGS sequence"/>
</dbReference>
<proteinExistence type="predicted"/>
<name>A0ACC1I8G5_9FUNG</name>
<keyword evidence="2" id="KW-1185">Reference proteome</keyword>
<sequence>MSLQFCSDIIDLTQLNSDSDGAEFNDDIEVTGISPAKRPKLEHTPTSTSMYAPTSAFSEMSSTPNTLMVLTEGRGIASEIAYCFFDLSTLQCTLSQYADGASYSRTIYAITTARPQTVLVPATMIAGNKSKAMLNIQRYLPWLKFRSIERRWFNDKDGMLVLREISLPSQLPHLERILRSKQYAYAALNAMFHYFEAEFCMSFAKSSISVRCTQMAGTMLIDPGAWRDLSLDSDKNASEWSLCQAIDHTRTKMGGRLLRANILQPSTDLSTICARQFAVADILDNEELFFFLSANLPALPDIDAAITSMVRQPVAATAKQISTAINNVLLVKHILQAAGHLAAAFSGLSLRSALLPEIVAVLSDLRIAELLDHIHAVIRENITFERSAQMARSQRCHAVKDGVDGFLDVSRAIFDRVTQEVVDLVEQYSNEAQIPIRAVYRPTAGYIMAAKRESFDDTVPEEFLNVVVKKSQVTFTTFDLIKLNNRLASVVTEINLLSEKAIQGVISVIRENIVVLYRISEAIALLDVIVSFAHHCTISECVMPKFSDCIHIDDGRHPILDVMSSETVVANSVSTANATFTVVSGPNMGGKSTYLRQIVYIVIMAQIGSYVPAKSATLKIFDKLFVRMNNSDNLAANESTFLREMHDVAYILHNYDQHSLVMIDELGRSTATEEGKAICRAVCEEFIEADNGRSKATVFLTTHFLDLPPLLGEHEGCTRVVLSSTGEDQSADGQHWQFKATLGVQTESLYGIDLAERMGMPADVIATAKMVASEFQARRQVKSAGSDTHN</sequence>
<accession>A0ACC1I8G5</accession>